<evidence type="ECO:0000256" key="1">
    <source>
        <dbReference type="SAM" id="SignalP"/>
    </source>
</evidence>
<accession>A0ABY2DSJ0</accession>
<keyword evidence="3" id="KW-1185">Reference proteome</keyword>
<proteinExistence type="predicted"/>
<sequence>MKNLLIITLLMFGMNQINAQNVISIEADGNLESPNPLVCVDLSAVTNGNNPADILNGMKKCIEIKQYEKAAKLFAIAGVYGKYDTFRVKDKSAHQALLVLQMNIFENISDSEKNSLMEYLEKELKAGSSKLNETCQAIQKVGVPKYYPKYMIQHGIQAFVEKDGNGLIEKFDSLASWKLALKEYLHCGE</sequence>
<dbReference type="Proteomes" id="UP000294685">
    <property type="component" value="Unassembled WGS sequence"/>
</dbReference>
<feature type="chain" id="PRO_5046681651" evidence="1">
    <location>
        <begin position="20"/>
        <end position="189"/>
    </location>
</feature>
<comment type="caution">
    <text evidence="2">The sequence shown here is derived from an EMBL/GenBank/DDBJ whole genome shotgun (WGS) entry which is preliminary data.</text>
</comment>
<organism evidence="2 3">
    <name type="scientific">Flavobacterium ranwuense</name>
    <dbReference type="NCBI Taxonomy" id="2541725"/>
    <lineage>
        <taxon>Bacteria</taxon>
        <taxon>Pseudomonadati</taxon>
        <taxon>Bacteroidota</taxon>
        <taxon>Flavobacteriia</taxon>
        <taxon>Flavobacteriales</taxon>
        <taxon>Flavobacteriaceae</taxon>
        <taxon>Flavobacterium</taxon>
    </lineage>
</organism>
<name>A0ABY2DSJ0_9FLAO</name>
<dbReference type="EMBL" id="SMLH01000013">
    <property type="protein sequence ID" value="TDE26959.1"/>
    <property type="molecule type" value="Genomic_DNA"/>
</dbReference>
<evidence type="ECO:0000313" key="2">
    <source>
        <dbReference type="EMBL" id="TDE26959.1"/>
    </source>
</evidence>
<keyword evidence="1" id="KW-0732">Signal</keyword>
<feature type="signal peptide" evidence="1">
    <location>
        <begin position="1"/>
        <end position="19"/>
    </location>
</feature>
<protein>
    <submittedName>
        <fullName evidence="2">Uncharacterized protein</fullName>
    </submittedName>
</protein>
<gene>
    <name evidence="2" type="ORF">E0I61_15915</name>
</gene>
<evidence type="ECO:0000313" key="3">
    <source>
        <dbReference type="Proteomes" id="UP000294685"/>
    </source>
</evidence>
<reference evidence="2 3" key="1">
    <citation type="submission" date="2019-03" db="EMBL/GenBank/DDBJ databases">
        <title>Novel species of Flavobacterium.</title>
        <authorList>
            <person name="Liu Q."/>
            <person name="Xin Y.-H."/>
        </authorList>
    </citation>
    <scope>NUCLEOTIDE SEQUENCE [LARGE SCALE GENOMIC DNA]</scope>
    <source>
        <strain evidence="2 3">LB2P22</strain>
    </source>
</reference>